<dbReference type="InterPro" id="IPR029479">
    <property type="entry name" value="Nitroreductase"/>
</dbReference>
<keyword evidence="3" id="KW-0560">Oxidoreductase</keyword>
<comment type="caution">
    <text evidence="3">The sequence shown here is derived from an EMBL/GenBank/DDBJ whole genome shotgun (WGS) entry which is preliminary data.</text>
</comment>
<sequence length="198" mass="22519">MNQVIENILNRRSTRIFTEEKVDVEILKEIVKAGLHAPSSKNKQLWHFTVIQNKDVLKQLNEDTKNAVKKYAPEKISDEKMLKTFISRANNDAFDTFYNAPVAILISKDTTDITSQDDCAIASQNLMLAAESFGLGSCWASFVKNLFNFDKEKAKEYCEKFQIPENYIPTHAVIIGHKKNASPKASARRENTVTYILD</sequence>
<dbReference type="EMBL" id="LTAY01000026">
    <property type="protein sequence ID" value="OPX49134.1"/>
    <property type="molecule type" value="Genomic_DNA"/>
</dbReference>
<dbReference type="AlphaFoldDB" id="A0A1V4SYV9"/>
<organism evidence="3 4">
    <name type="scientific">Clostridium thermobutyricum DSM 4928</name>
    <dbReference type="NCBI Taxonomy" id="1121339"/>
    <lineage>
        <taxon>Bacteria</taxon>
        <taxon>Bacillati</taxon>
        <taxon>Bacillota</taxon>
        <taxon>Clostridia</taxon>
        <taxon>Eubacteriales</taxon>
        <taxon>Clostridiaceae</taxon>
        <taxon>Clostridium</taxon>
    </lineage>
</organism>
<evidence type="ECO:0000256" key="1">
    <source>
        <dbReference type="ARBA" id="ARBA00023027"/>
    </source>
</evidence>
<dbReference type="EC" id="1.5.1.38" evidence="3"/>
<dbReference type="GO" id="GO:0052873">
    <property type="term" value="F:FMN reductase (NADPH) activity"/>
    <property type="evidence" value="ECO:0007669"/>
    <property type="project" value="UniProtKB-EC"/>
</dbReference>
<dbReference type="GO" id="GO:0005829">
    <property type="term" value="C:cytosol"/>
    <property type="evidence" value="ECO:0007669"/>
    <property type="project" value="TreeGrafter"/>
</dbReference>
<dbReference type="InterPro" id="IPR000415">
    <property type="entry name" value="Nitroreductase-like"/>
</dbReference>
<dbReference type="GO" id="GO:0046256">
    <property type="term" value="P:2,4,6-trinitrotoluene catabolic process"/>
    <property type="evidence" value="ECO:0007669"/>
    <property type="project" value="TreeGrafter"/>
</dbReference>
<dbReference type="Proteomes" id="UP000191448">
    <property type="component" value="Unassembled WGS sequence"/>
</dbReference>
<dbReference type="PANTHER" id="PTHR23026:SF125">
    <property type="entry name" value="OXYGEN-INSENSITIVE NAD(P)H NITROREDUCTASE"/>
    <property type="match status" value="1"/>
</dbReference>
<dbReference type="RefSeq" id="WP_080022181.1">
    <property type="nucleotide sequence ID" value="NZ_LTAY01000026.1"/>
</dbReference>
<evidence type="ECO:0000259" key="2">
    <source>
        <dbReference type="Pfam" id="PF00881"/>
    </source>
</evidence>
<dbReference type="OrthoDB" id="9783470at2"/>
<evidence type="ECO:0000313" key="4">
    <source>
        <dbReference type="Proteomes" id="UP000191448"/>
    </source>
</evidence>
<proteinExistence type="predicted"/>
<feature type="domain" description="Nitroreductase" evidence="2">
    <location>
        <begin position="8"/>
        <end position="177"/>
    </location>
</feature>
<protein>
    <submittedName>
        <fullName evidence="3">FMN reductase (NADPH)</fullName>
        <ecNumber evidence="3">1.5.1.38</ecNumber>
    </submittedName>
</protein>
<dbReference type="Pfam" id="PF00881">
    <property type="entry name" value="Nitroreductase"/>
    <property type="match status" value="1"/>
</dbReference>
<accession>A0A1V4SYV9</accession>
<reference evidence="3 4" key="1">
    <citation type="submission" date="2016-02" db="EMBL/GenBank/DDBJ databases">
        <title>Genome sequence of Clostridium thermobutyricum DSM 4928.</title>
        <authorList>
            <person name="Poehlein A."/>
            <person name="Daniel R."/>
        </authorList>
    </citation>
    <scope>NUCLEOTIDE SEQUENCE [LARGE SCALE GENOMIC DNA]</scope>
    <source>
        <strain evidence="3 4">DSM 4928</strain>
    </source>
</reference>
<name>A0A1V4SYV9_9CLOT</name>
<evidence type="ECO:0000313" key="3">
    <source>
        <dbReference type="EMBL" id="OPX49134.1"/>
    </source>
</evidence>
<dbReference type="GO" id="GO:0046857">
    <property type="term" value="F:oxidoreductase activity, acting on other nitrogenous compounds as donors, with NAD or NADP as acceptor"/>
    <property type="evidence" value="ECO:0007669"/>
    <property type="project" value="TreeGrafter"/>
</dbReference>
<keyword evidence="1" id="KW-0520">NAD</keyword>
<gene>
    <name evidence="3" type="primary">nfrA1</name>
    <name evidence="3" type="ORF">CLTHE_08880</name>
</gene>
<dbReference type="PANTHER" id="PTHR23026">
    <property type="entry name" value="NADPH NITROREDUCTASE"/>
    <property type="match status" value="1"/>
</dbReference>
<dbReference type="InterPro" id="IPR050627">
    <property type="entry name" value="Nitroreductase/BluB"/>
</dbReference>
<dbReference type="Gene3D" id="3.40.109.10">
    <property type="entry name" value="NADH Oxidase"/>
    <property type="match status" value="1"/>
</dbReference>
<dbReference type="SUPFAM" id="SSF55469">
    <property type="entry name" value="FMN-dependent nitroreductase-like"/>
    <property type="match status" value="1"/>
</dbReference>